<evidence type="ECO:0000256" key="1">
    <source>
        <dbReference type="SAM" id="Phobius"/>
    </source>
</evidence>
<sequence>MLKHHNYFKVHLPKKEYKGEGEEELAEILMEEFYLLSDGKFTENYTSINPKEDRFEISLYPSVLYAANKLNYTEAEKFRSINNFLDHSFVDHLTQFAPLYKATNFIEYHLHFYEGEEQDFFKHIKYEILSIIRKRIEKNNNESDYKSLEIVVKDWINEKMKNKNNYNTKINNAENVIINNGSKITNQSNILKKVPKDNLAKYALGITIIGLIISIIIGWNEIVNFFEYFTIEILDSNEK</sequence>
<keyword evidence="1" id="KW-0812">Transmembrane</keyword>
<dbReference type="EMBL" id="BMKP01000002">
    <property type="protein sequence ID" value="GGF06421.1"/>
    <property type="molecule type" value="Genomic_DNA"/>
</dbReference>
<gene>
    <name evidence="2" type="ORF">GCM10011518_14690</name>
</gene>
<keyword evidence="1" id="KW-1133">Transmembrane helix</keyword>
<comment type="caution">
    <text evidence="2">The sequence shown here is derived from an EMBL/GenBank/DDBJ whole genome shotgun (WGS) entry which is preliminary data.</text>
</comment>
<feature type="transmembrane region" description="Helical" evidence="1">
    <location>
        <begin position="199"/>
        <end position="219"/>
    </location>
</feature>
<name>A0ABQ1U0X7_9FLAO</name>
<proteinExistence type="predicted"/>
<evidence type="ECO:0000313" key="2">
    <source>
        <dbReference type="EMBL" id="GGF06421.1"/>
    </source>
</evidence>
<protein>
    <submittedName>
        <fullName evidence="2">Uncharacterized protein</fullName>
    </submittedName>
</protein>
<reference evidence="3" key="1">
    <citation type="journal article" date="2019" name="Int. J. Syst. Evol. Microbiol.">
        <title>The Global Catalogue of Microorganisms (GCM) 10K type strain sequencing project: providing services to taxonomists for standard genome sequencing and annotation.</title>
        <authorList>
            <consortium name="The Broad Institute Genomics Platform"/>
            <consortium name="The Broad Institute Genome Sequencing Center for Infectious Disease"/>
            <person name="Wu L."/>
            <person name="Ma J."/>
        </authorList>
    </citation>
    <scope>NUCLEOTIDE SEQUENCE [LARGE SCALE GENOMIC DNA]</scope>
    <source>
        <strain evidence="3">CGMCC 1.16060</strain>
    </source>
</reference>
<organism evidence="2 3">
    <name type="scientific">Flavobacterium limi</name>
    <dbReference type="NCBI Taxonomy" id="2045105"/>
    <lineage>
        <taxon>Bacteria</taxon>
        <taxon>Pseudomonadati</taxon>
        <taxon>Bacteroidota</taxon>
        <taxon>Flavobacteriia</taxon>
        <taxon>Flavobacteriales</taxon>
        <taxon>Flavobacteriaceae</taxon>
        <taxon>Flavobacterium</taxon>
    </lineage>
</organism>
<keyword evidence="1" id="KW-0472">Membrane</keyword>
<evidence type="ECO:0000313" key="3">
    <source>
        <dbReference type="Proteomes" id="UP000655016"/>
    </source>
</evidence>
<dbReference type="RefSeq" id="WP_163393264.1">
    <property type="nucleotide sequence ID" value="NZ_BMKP01000002.1"/>
</dbReference>
<keyword evidence="3" id="KW-1185">Reference proteome</keyword>
<accession>A0ABQ1U0X7</accession>
<dbReference type="Proteomes" id="UP000655016">
    <property type="component" value="Unassembled WGS sequence"/>
</dbReference>